<reference evidence="3 4" key="1">
    <citation type="submission" date="2020-05" db="EMBL/GenBank/DDBJ databases">
        <title>Gimesia benthica sp. nov., a novel planctomycete isolated from a deep-sea water sample of the Northwest Indian Ocean.</title>
        <authorList>
            <person name="Wang J."/>
            <person name="Ruan C."/>
            <person name="Song L."/>
            <person name="Zhu Y."/>
            <person name="Li A."/>
            <person name="Zheng X."/>
            <person name="Wang L."/>
            <person name="Lu Z."/>
            <person name="Huang Y."/>
            <person name="Du W."/>
            <person name="Zhou Y."/>
            <person name="Huang L."/>
            <person name="Dai X."/>
        </authorList>
    </citation>
    <scope>NUCLEOTIDE SEQUENCE [LARGE SCALE GENOMIC DNA]</scope>
    <source>
        <strain evidence="3 4">YYQ-30</strain>
    </source>
</reference>
<comment type="caution">
    <text evidence="3">The sequence shown here is derived from an EMBL/GenBank/DDBJ whole genome shotgun (WGS) entry which is preliminary data.</text>
</comment>
<dbReference type="GO" id="GO:0071555">
    <property type="term" value="P:cell wall organization"/>
    <property type="evidence" value="ECO:0007669"/>
    <property type="project" value="InterPro"/>
</dbReference>
<evidence type="ECO:0000313" key="4">
    <source>
        <dbReference type="Proteomes" id="UP000572377"/>
    </source>
</evidence>
<keyword evidence="4" id="KW-1185">Reference proteome</keyword>
<evidence type="ECO:0000256" key="1">
    <source>
        <dbReference type="SAM" id="SignalP"/>
    </source>
</evidence>
<dbReference type="GO" id="GO:0030288">
    <property type="term" value="C:outer membrane-bounded periplasmic space"/>
    <property type="evidence" value="ECO:0007669"/>
    <property type="project" value="InterPro"/>
</dbReference>
<organism evidence="3 4">
    <name type="scientific">Halovulum dunhuangense</name>
    <dbReference type="NCBI Taxonomy" id="1505036"/>
    <lineage>
        <taxon>Bacteria</taxon>
        <taxon>Pseudomonadati</taxon>
        <taxon>Pseudomonadota</taxon>
        <taxon>Alphaproteobacteria</taxon>
        <taxon>Rhodobacterales</taxon>
        <taxon>Paracoccaceae</taxon>
        <taxon>Halovulum</taxon>
    </lineage>
</organism>
<accession>A0A849L7B4</accession>
<dbReference type="PANTHER" id="PTHR30251:SF4">
    <property type="entry name" value="SLR1668 PROTEIN"/>
    <property type="match status" value="1"/>
</dbReference>
<name>A0A849L7B4_9RHOB</name>
<dbReference type="InterPro" id="IPR050643">
    <property type="entry name" value="Periplasmic_pilus_chap"/>
</dbReference>
<keyword evidence="1" id="KW-0732">Signal</keyword>
<dbReference type="SUPFAM" id="SSF49354">
    <property type="entry name" value="PapD-like"/>
    <property type="match status" value="1"/>
</dbReference>
<dbReference type="PANTHER" id="PTHR30251">
    <property type="entry name" value="PILUS ASSEMBLY CHAPERONE"/>
    <property type="match status" value="1"/>
</dbReference>
<dbReference type="InterPro" id="IPR016147">
    <property type="entry name" value="Pili_assmbl_chaperone_N"/>
</dbReference>
<protein>
    <submittedName>
        <fullName evidence="3">Molecular chaperone</fullName>
    </submittedName>
</protein>
<evidence type="ECO:0000259" key="2">
    <source>
        <dbReference type="Pfam" id="PF00345"/>
    </source>
</evidence>
<gene>
    <name evidence="3" type="ORF">HMH01_16470</name>
</gene>
<dbReference type="Proteomes" id="UP000572377">
    <property type="component" value="Unassembled WGS sequence"/>
</dbReference>
<dbReference type="AlphaFoldDB" id="A0A849L7B4"/>
<feature type="chain" id="PRO_5032923039" evidence="1">
    <location>
        <begin position="30"/>
        <end position="151"/>
    </location>
</feature>
<feature type="signal peptide" evidence="1">
    <location>
        <begin position="1"/>
        <end position="29"/>
    </location>
</feature>
<dbReference type="Pfam" id="PF00345">
    <property type="entry name" value="PapD_N"/>
    <property type="match status" value="1"/>
</dbReference>
<evidence type="ECO:0000313" key="3">
    <source>
        <dbReference type="EMBL" id="NNU82034.1"/>
    </source>
</evidence>
<dbReference type="InterPro" id="IPR008962">
    <property type="entry name" value="PapD-like_sf"/>
</dbReference>
<sequence length="151" mass="16093">MNTNGNPKLKTTIAALAFGCALLLAGASAAGEFTISPTSMKVWAPAQTAELTVATGARSQAVGQVRVMRWTRSGGRDVLTTTRDVVASPPVLRMAPNRETTIRLVRTSKAPVRGKECYRILVDQLPQTGGKGAQVAFTIRHSVPLCFENRG</sequence>
<dbReference type="RefSeq" id="WP_171326896.1">
    <property type="nucleotide sequence ID" value="NZ_JABFBC010000004.1"/>
</dbReference>
<dbReference type="EMBL" id="JABFBC010000004">
    <property type="protein sequence ID" value="NNU82034.1"/>
    <property type="molecule type" value="Genomic_DNA"/>
</dbReference>
<proteinExistence type="predicted"/>
<dbReference type="Gene3D" id="2.60.40.10">
    <property type="entry name" value="Immunoglobulins"/>
    <property type="match status" value="1"/>
</dbReference>
<dbReference type="InterPro" id="IPR013783">
    <property type="entry name" value="Ig-like_fold"/>
</dbReference>
<feature type="domain" description="Pili assembly chaperone N-terminal" evidence="2">
    <location>
        <begin position="33"/>
        <end position="147"/>
    </location>
</feature>